<dbReference type="Gene3D" id="2.40.128.110">
    <property type="entry name" value="Lipid/polyisoprenoid-binding, YceI-like"/>
    <property type="match status" value="1"/>
</dbReference>
<comment type="caution">
    <text evidence="2">The sequence shown here is derived from an EMBL/GenBank/DDBJ whole genome shotgun (WGS) entry which is preliminary data.</text>
</comment>
<feature type="domain" description="Lipid/polyisoprenoid-binding YceI-like" evidence="1">
    <location>
        <begin position="25"/>
        <end position="172"/>
    </location>
</feature>
<dbReference type="SUPFAM" id="SSF101874">
    <property type="entry name" value="YceI-like"/>
    <property type="match status" value="1"/>
</dbReference>
<evidence type="ECO:0000313" key="3">
    <source>
        <dbReference type="Proteomes" id="UP000718451"/>
    </source>
</evidence>
<dbReference type="EMBL" id="JAAWWL010000002">
    <property type="protein sequence ID" value="NKI32360.1"/>
    <property type="molecule type" value="Genomic_DNA"/>
</dbReference>
<dbReference type="PANTHER" id="PTHR34406">
    <property type="entry name" value="PROTEIN YCEI"/>
    <property type="match status" value="1"/>
</dbReference>
<gene>
    <name evidence="2" type="ORF">HCU67_10430</name>
</gene>
<evidence type="ECO:0000259" key="1">
    <source>
        <dbReference type="SMART" id="SM00867"/>
    </source>
</evidence>
<dbReference type="InterPro" id="IPR036761">
    <property type="entry name" value="TTHA0802/YceI-like_sf"/>
</dbReference>
<dbReference type="SMART" id="SM00867">
    <property type="entry name" value="YceI"/>
    <property type="match status" value="1"/>
</dbReference>
<accession>A0ABX1GQZ8</accession>
<evidence type="ECO:0000313" key="2">
    <source>
        <dbReference type="EMBL" id="NKI32360.1"/>
    </source>
</evidence>
<name>A0ABX1GQZ8_9FLAO</name>
<sequence length="172" mass="19408">MKTRRIITSVLILSLAIQGQIYGQSTQIKTAEITFEFPSKNVSGTIEGFESSSTIDFNNLEGSKMKGAVDSKTLDTNNFLRNISLRSGRYFDVKNYPKIYFESSSIRKQTNGFKVIGTLTMKGTSKPLEINFKEVRNKLLGNTSLYSSDYGITIKKERTDNLVKVNFSFELQ</sequence>
<reference evidence="2 3" key="1">
    <citation type="submission" date="2020-04" db="EMBL/GenBank/DDBJ databases">
        <authorList>
            <person name="Yoon J."/>
        </authorList>
    </citation>
    <scope>NUCLEOTIDE SEQUENCE [LARGE SCALE GENOMIC DNA]</scope>
    <source>
        <strain evidence="2 3">DJ-13</strain>
    </source>
</reference>
<dbReference type="PANTHER" id="PTHR34406:SF1">
    <property type="entry name" value="PROTEIN YCEI"/>
    <property type="match status" value="1"/>
</dbReference>
<dbReference type="InterPro" id="IPR007372">
    <property type="entry name" value="Lipid/polyisoprenoid-bd_YceI"/>
</dbReference>
<organism evidence="2 3">
    <name type="scientific">Croceivirga thetidis</name>
    <dbReference type="NCBI Taxonomy" id="2721623"/>
    <lineage>
        <taxon>Bacteria</taxon>
        <taxon>Pseudomonadati</taxon>
        <taxon>Bacteroidota</taxon>
        <taxon>Flavobacteriia</taxon>
        <taxon>Flavobacteriales</taxon>
        <taxon>Flavobacteriaceae</taxon>
        <taxon>Croceivirga</taxon>
    </lineage>
</organism>
<dbReference type="Pfam" id="PF04264">
    <property type="entry name" value="YceI"/>
    <property type="match status" value="1"/>
</dbReference>
<dbReference type="RefSeq" id="WP_168552567.1">
    <property type="nucleotide sequence ID" value="NZ_JAAWWL010000002.1"/>
</dbReference>
<dbReference type="Proteomes" id="UP000718451">
    <property type="component" value="Unassembled WGS sequence"/>
</dbReference>
<protein>
    <submittedName>
        <fullName evidence="2">YceI family protein</fullName>
    </submittedName>
</protein>
<keyword evidence="3" id="KW-1185">Reference proteome</keyword>
<proteinExistence type="predicted"/>